<comment type="caution">
    <text evidence="2">The sequence shown here is derived from an EMBL/GenBank/DDBJ whole genome shotgun (WGS) entry which is preliminary data.</text>
</comment>
<protein>
    <submittedName>
        <fullName evidence="2">Uncharacterized protein</fullName>
    </submittedName>
</protein>
<feature type="compositionally biased region" description="Polar residues" evidence="1">
    <location>
        <begin position="71"/>
        <end position="80"/>
    </location>
</feature>
<keyword evidence="3" id="KW-1185">Reference proteome</keyword>
<dbReference type="Proteomes" id="UP000886653">
    <property type="component" value="Unassembled WGS sequence"/>
</dbReference>
<dbReference type="AlphaFoldDB" id="A0A9P6NKS1"/>
<dbReference type="EMBL" id="MU167267">
    <property type="protein sequence ID" value="KAG0145982.1"/>
    <property type="molecule type" value="Genomic_DNA"/>
</dbReference>
<feature type="compositionally biased region" description="Low complexity" evidence="1">
    <location>
        <begin position="258"/>
        <end position="285"/>
    </location>
</feature>
<evidence type="ECO:0000313" key="2">
    <source>
        <dbReference type="EMBL" id="KAG0145982.1"/>
    </source>
</evidence>
<feature type="region of interest" description="Disordered" evidence="1">
    <location>
        <begin position="71"/>
        <end position="98"/>
    </location>
</feature>
<accession>A0A9P6NKS1</accession>
<gene>
    <name evidence="2" type="ORF">CROQUDRAFT_671391</name>
</gene>
<organism evidence="2 3">
    <name type="scientific">Cronartium quercuum f. sp. fusiforme G11</name>
    <dbReference type="NCBI Taxonomy" id="708437"/>
    <lineage>
        <taxon>Eukaryota</taxon>
        <taxon>Fungi</taxon>
        <taxon>Dikarya</taxon>
        <taxon>Basidiomycota</taxon>
        <taxon>Pucciniomycotina</taxon>
        <taxon>Pucciniomycetes</taxon>
        <taxon>Pucciniales</taxon>
        <taxon>Coleosporiaceae</taxon>
        <taxon>Cronartium</taxon>
    </lineage>
</organism>
<name>A0A9P6NKS1_9BASI</name>
<evidence type="ECO:0000313" key="3">
    <source>
        <dbReference type="Proteomes" id="UP000886653"/>
    </source>
</evidence>
<proteinExistence type="predicted"/>
<sequence length="293" mass="32747">MTSLTQASKDLNPLNELPLVKLKTKSSLQEEPCRPMLNLFPRENPEAIFIPLKTRSFFKIPIENTSTLVNEDSECSSFDESNTDEDEEKEALTSRRSSNQEISKLVVHHNPIGSLTLEPADQVNLCTPVLKSALKKRSEIPLSISNSSSSSATYSNFSPRTVRIIEPVDALAELRELRKRSLRLNYGYPPPEHVRRHKQLLKALPPSLKLAQHNPVTIELVHKAFQPTPPVTSSSARAKWCLSRVLYSSLDHQPLRSLSLKSTSRSSSDQTTTTTTTIRISNSNSGCESNRCD</sequence>
<reference evidence="2" key="1">
    <citation type="submission" date="2013-11" db="EMBL/GenBank/DDBJ databases">
        <title>Genome sequence of the fusiform rust pathogen reveals effectors for host alternation and coevolution with pine.</title>
        <authorList>
            <consortium name="DOE Joint Genome Institute"/>
            <person name="Smith K."/>
            <person name="Pendleton A."/>
            <person name="Kubisiak T."/>
            <person name="Anderson C."/>
            <person name="Salamov A."/>
            <person name="Aerts A."/>
            <person name="Riley R."/>
            <person name="Clum A."/>
            <person name="Lindquist E."/>
            <person name="Ence D."/>
            <person name="Campbell M."/>
            <person name="Kronenberg Z."/>
            <person name="Feau N."/>
            <person name="Dhillon B."/>
            <person name="Hamelin R."/>
            <person name="Burleigh J."/>
            <person name="Smith J."/>
            <person name="Yandell M."/>
            <person name="Nelson C."/>
            <person name="Grigoriev I."/>
            <person name="Davis J."/>
        </authorList>
    </citation>
    <scope>NUCLEOTIDE SEQUENCE</scope>
    <source>
        <strain evidence="2">G11</strain>
    </source>
</reference>
<feature type="region of interest" description="Disordered" evidence="1">
    <location>
        <begin position="258"/>
        <end position="293"/>
    </location>
</feature>
<evidence type="ECO:0000256" key="1">
    <source>
        <dbReference type="SAM" id="MobiDB-lite"/>
    </source>
</evidence>